<dbReference type="InterPro" id="IPR055348">
    <property type="entry name" value="DctQ"/>
</dbReference>
<comment type="subunit">
    <text evidence="9">The complex comprises the extracytoplasmic solute receptor protein and the two transmembrane proteins.</text>
</comment>
<evidence type="ECO:0000259" key="10">
    <source>
        <dbReference type="Pfam" id="PF04290"/>
    </source>
</evidence>
<evidence type="ECO:0000256" key="5">
    <source>
        <dbReference type="ARBA" id="ARBA00022692"/>
    </source>
</evidence>
<organism evidence="11 12">
    <name type="scientific">Oceanicella actignis</name>
    <dbReference type="NCBI Taxonomy" id="1189325"/>
    <lineage>
        <taxon>Bacteria</taxon>
        <taxon>Pseudomonadati</taxon>
        <taxon>Pseudomonadota</taxon>
        <taxon>Alphaproteobacteria</taxon>
        <taxon>Rhodobacterales</taxon>
        <taxon>Paracoccaceae</taxon>
        <taxon>Oceanicella</taxon>
    </lineage>
</organism>
<comment type="subcellular location">
    <subcellularLocation>
        <location evidence="1 9">Cell inner membrane</location>
        <topology evidence="1 9">Multi-pass membrane protein</topology>
    </subcellularLocation>
</comment>
<dbReference type="EMBL" id="FRDL01000002">
    <property type="protein sequence ID" value="SHN56578.1"/>
    <property type="molecule type" value="Genomic_DNA"/>
</dbReference>
<comment type="caution">
    <text evidence="9">Lacks conserved residue(s) required for the propagation of feature annotation.</text>
</comment>
<proteinExistence type="inferred from homology"/>
<keyword evidence="6 9" id="KW-1133">Transmembrane helix</keyword>
<feature type="transmembrane region" description="Helical" evidence="9">
    <location>
        <begin position="41"/>
        <end position="63"/>
    </location>
</feature>
<gene>
    <name evidence="11" type="ORF">SAMN05216200_102267</name>
</gene>
<evidence type="ECO:0000256" key="9">
    <source>
        <dbReference type="RuleBase" id="RU369079"/>
    </source>
</evidence>
<feature type="transmembrane region" description="Helical" evidence="9">
    <location>
        <begin position="12"/>
        <end position="35"/>
    </location>
</feature>
<evidence type="ECO:0000256" key="2">
    <source>
        <dbReference type="ARBA" id="ARBA00022448"/>
    </source>
</evidence>
<feature type="transmembrane region" description="Helical" evidence="9">
    <location>
        <begin position="84"/>
        <end position="106"/>
    </location>
</feature>
<evidence type="ECO:0000256" key="4">
    <source>
        <dbReference type="ARBA" id="ARBA00022519"/>
    </source>
</evidence>
<dbReference type="Pfam" id="PF04290">
    <property type="entry name" value="DctQ"/>
    <property type="match status" value="1"/>
</dbReference>
<comment type="function">
    <text evidence="9">Part of the tripartite ATP-independent periplasmic (TRAP) transport system.</text>
</comment>
<protein>
    <recommendedName>
        <fullName evidence="9">TRAP transporter small permease protein</fullName>
    </recommendedName>
</protein>
<dbReference type="STRING" id="1189325.SAMN04488119_103241"/>
<dbReference type="GO" id="GO:0005886">
    <property type="term" value="C:plasma membrane"/>
    <property type="evidence" value="ECO:0007669"/>
    <property type="project" value="UniProtKB-SubCell"/>
</dbReference>
<evidence type="ECO:0000256" key="3">
    <source>
        <dbReference type="ARBA" id="ARBA00022475"/>
    </source>
</evidence>
<dbReference type="Proteomes" id="UP000184066">
    <property type="component" value="Unassembled WGS sequence"/>
</dbReference>
<name>A0A1M7SDM6_9RHOB</name>
<evidence type="ECO:0000256" key="8">
    <source>
        <dbReference type="ARBA" id="ARBA00038436"/>
    </source>
</evidence>
<dbReference type="PANTHER" id="PTHR35011">
    <property type="entry name" value="2,3-DIKETO-L-GULONATE TRAP TRANSPORTER SMALL PERMEASE PROTEIN YIAM"/>
    <property type="match status" value="1"/>
</dbReference>
<dbReference type="PANTHER" id="PTHR35011:SF10">
    <property type="entry name" value="TRAP TRANSPORTER SMALL PERMEASE PROTEIN"/>
    <property type="match status" value="1"/>
</dbReference>
<evidence type="ECO:0000313" key="12">
    <source>
        <dbReference type="Proteomes" id="UP000184066"/>
    </source>
</evidence>
<sequence>MQLIDHVSRGAAALGAWLMVAAGAMLTYEVVARYFFVRPTIWAAELSQLCLIWGCLMAMAGVLRARRHVTVNALTDLLPLPAQRLCAAAALVCVIAFSAIVAWWGWQIFHDSFVRGRTTGSLLDLPSWVAELPVPLGFALLALQAAADLARLPRDPAPGLGSAQE</sequence>
<evidence type="ECO:0000256" key="7">
    <source>
        <dbReference type="ARBA" id="ARBA00023136"/>
    </source>
</evidence>
<keyword evidence="12" id="KW-1185">Reference proteome</keyword>
<dbReference type="GO" id="GO:0015740">
    <property type="term" value="P:C4-dicarboxylate transport"/>
    <property type="evidence" value="ECO:0007669"/>
    <property type="project" value="TreeGrafter"/>
</dbReference>
<feature type="domain" description="Tripartite ATP-independent periplasmic transporters DctQ component" evidence="10">
    <location>
        <begin position="24"/>
        <end position="152"/>
    </location>
</feature>
<dbReference type="GO" id="GO:0022857">
    <property type="term" value="F:transmembrane transporter activity"/>
    <property type="evidence" value="ECO:0007669"/>
    <property type="project" value="UniProtKB-UniRule"/>
</dbReference>
<dbReference type="RefSeq" id="WP_072746336.1">
    <property type="nucleotide sequence ID" value="NZ_FOHL01000003.1"/>
</dbReference>
<keyword evidence="2 9" id="KW-0813">Transport</keyword>
<comment type="similarity">
    <text evidence="8 9">Belongs to the TRAP transporter small permease family.</text>
</comment>
<evidence type="ECO:0000256" key="6">
    <source>
        <dbReference type="ARBA" id="ARBA00022989"/>
    </source>
</evidence>
<keyword evidence="3" id="KW-1003">Cell membrane</keyword>
<keyword evidence="7 9" id="KW-0472">Membrane</keyword>
<dbReference type="InterPro" id="IPR007387">
    <property type="entry name" value="TRAP_DctQ"/>
</dbReference>
<accession>A0A1M7SDM6</accession>
<dbReference type="AlphaFoldDB" id="A0A1M7SDM6"/>
<keyword evidence="4 9" id="KW-0997">Cell inner membrane</keyword>
<keyword evidence="5 9" id="KW-0812">Transmembrane</keyword>
<reference evidence="11 12" key="1">
    <citation type="submission" date="2016-12" db="EMBL/GenBank/DDBJ databases">
        <authorList>
            <person name="Song W.-J."/>
            <person name="Kurnit D.M."/>
        </authorList>
    </citation>
    <scope>NUCLEOTIDE SEQUENCE [LARGE SCALE GENOMIC DNA]</scope>
    <source>
        <strain evidence="11 12">CGMCC 1.10808</strain>
    </source>
</reference>
<evidence type="ECO:0000313" key="11">
    <source>
        <dbReference type="EMBL" id="SHN56578.1"/>
    </source>
</evidence>
<evidence type="ECO:0000256" key="1">
    <source>
        <dbReference type="ARBA" id="ARBA00004429"/>
    </source>
</evidence>